<dbReference type="Gene3D" id="1.20.1280.290">
    <property type="match status" value="1"/>
</dbReference>
<dbReference type="AlphaFoldDB" id="A0A553N794"/>
<protein>
    <recommendedName>
        <fullName evidence="8">Solute carrier family 66 member 3</fullName>
    </recommendedName>
</protein>
<keyword evidence="3 5" id="KW-1133">Transmembrane helix</keyword>
<feature type="transmembrane region" description="Helical" evidence="5">
    <location>
        <begin position="114"/>
        <end position="135"/>
    </location>
</feature>
<proteinExistence type="predicted"/>
<evidence type="ECO:0000256" key="5">
    <source>
        <dbReference type="SAM" id="Phobius"/>
    </source>
</evidence>
<feature type="transmembrane region" description="Helical" evidence="5">
    <location>
        <begin position="68"/>
        <end position="85"/>
    </location>
</feature>
<gene>
    <name evidence="6" type="ORF">TCAL_10706</name>
</gene>
<evidence type="ECO:0000256" key="4">
    <source>
        <dbReference type="ARBA" id="ARBA00023136"/>
    </source>
</evidence>
<keyword evidence="7" id="KW-1185">Reference proteome</keyword>
<dbReference type="OrthoDB" id="271506at2759"/>
<keyword evidence="4 5" id="KW-0472">Membrane</keyword>
<dbReference type="Pfam" id="PF04193">
    <property type="entry name" value="PQ-loop"/>
    <property type="match status" value="1"/>
</dbReference>
<sequence length="206" mass="22861">MIDFRDLLNLVCLGLSMISKGPQILGQLRRGSSEGIATLSLILETISLSITFSYFAANDYPLGDFMEYPFLIGQNLILFGLLAYYESVVFHRAFAYLCVYLSLVYVLSQKVAPIAILSYLSSIVIPMTSMSKIAQIRTIVRTKRGDLVSRVPWAVFASTSAVRFYTVLTSSGDKLLLCQYTVSVTLNILVIIVALAYTPRVRSKSD</sequence>
<dbReference type="EMBL" id="VCGU01000459">
    <property type="protein sequence ID" value="TRY61312.1"/>
    <property type="molecule type" value="Genomic_DNA"/>
</dbReference>
<evidence type="ECO:0000256" key="3">
    <source>
        <dbReference type="ARBA" id="ARBA00022989"/>
    </source>
</evidence>
<feature type="transmembrane region" description="Helical" evidence="5">
    <location>
        <begin position="180"/>
        <end position="198"/>
    </location>
</feature>
<evidence type="ECO:0000256" key="1">
    <source>
        <dbReference type="ARBA" id="ARBA00004141"/>
    </source>
</evidence>
<accession>A0A553N794</accession>
<evidence type="ECO:0000313" key="7">
    <source>
        <dbReference type="Proteomes" id="UP000318571"/>
    </source>
</evidence>
<evidence type="ECO:0000256" key="2">
    <source>
        <dbReference type="ARBA" id="ARBA00022692"/>
    </source>
</evidence>
<evidence type="ECO:0000313" key="6">
    <source>
        <dbReference type="EMBL" id="TRY61312.1"/>
    </source>
</evidence>
<dbReference type="InterPro" id="IPR016817">
    <property type="entry name" value="MannP-dilichol_defect-1"/>
</dbReference>
<evidence type="ECO:0008006" key="8">
    <source>
        <dbReference type="Google" id="ProtNLM"/>
    </source>
</evidence>
<name>A0A553N794_TIGCA</name>
<organism evidence="6 7">
    <name type="scientific">Tigriopus californicus</name>
    <name type="common">Marine copepod</name>
    <dbReference type="NCBI Taxonomy" id="6832"/>
    <lineage>
        <taxon>Eukaryota</taxon>
        <taxon>Metazoa</taxon>
        <taxon>Ecdysozoa</taxon>
        <taxon>Arthropoda</taxon>
        <taxon>Crustacea</taxon>
        <taxon>Multicrustacea</taxon>
        <taxon>Hexanauplia</taxon>
        <taxon>Copepoda</taxon>
        <taxon>Harpacticoida</taxon>
        <taxon>Harpacticidae</taxon>
        <taxon>Tigriopus</taxon>
    </lineage>
</organism>
<dbReference type="GO" id="GO:0016020">
    <property type="term" value="C:membrane"/>
    <property type="evidence" value="ECO:0007669"/>
    <property type="project" value="UniProtKB-SubCell"/>
</dbReference>
<reference evidence="6 7" key="1">
    <citation type="journal article" date="2018" name="Nat. Ecol. Evol.">
        <title>Genomic signatures of mitonuclear coevolution across populations of Tigriopus californicus.</title>
        <authorList>
            <person name="Barreto F.S."/>
            <person name="Watson E.T."/>
            <person name="Lima T.G."/>
            <person name="Willett C.S."/>
            <person name="Edmands S."/>
            <person name="Li W."/>
            <person name="Burton R.S."/>
        </authorList>
    </citation>
    <scope>NUCLEOTIDE SEQUENCE [LARGE SCALE GENOMIC DNA]</scope>
    <source>
        <strain evidence="6 7">San Diego</strain>
    </source>
</reference>
<feature type="transmembrane region" description="Helical" evidence="5">
    <location>
        <begin position="36"/>
        <end position="56"/>
    </location>
</feature>
<comment type="subcellular location">
    <subcellularLocation>
        <location evidence="1">Membrane</location>
        <topology evidence="1">Multi-pass membrane protein</topology>
    </subcellularLocation>
</comment>
<comment type="caution">
    <text evidence="6">The sequence shown here is derived from an EMBL/GenBank/DDBJ whole genome shotgun (WGS) entry which is preliminary data.</text>
</comment>
<dbReference type="InterPro" id="IPR006603">
    <property type="entry name" value="PQ-loop_rpt"/>
</dbReference>
<dbReference type="PANTHER" id="PTHR12226:SF3">
    <property type="entry name" value="SOLUTE CARRIER FAMILY 66 MEMBER 3"/>
    <property type="match status" value="1"/>
</dbReference>
<dbReference type="OMA" id="YALIYYA"/>
<dbReference type="Proteomes" id="UP000318571">
    <property type="component" value="Chromosome 8"/>
</dbReference>
<dbReference type="PANTHER" id="PTHR12226">
    <property type="entry name" value="MANNOSE-P-DOLICHOL UTILIZATION DEFECT 1 LEC35 -RELATED"/>
    <property type="match status" value="1"/>
</dbReference>
<dbReference type="STRING" id="6832.A0A553N794"/>
<keyword evidence="2 5" id="KW-0812">Transmembrane</keyword>